<sequence length="84" mass="9219">MSMYGRVEVVYYQLTPLGTQRAQNPAQMRGLDSASKGLLEEIAQHGGTMEWDEMKFMGSLDSPSVLSVALRRLVDLGYVAPATP</sequence>
<evidence type="ECO:0008006" key="2">
    <source>
        <dbReference type="Google" id="ProtNLM"/>
    </source>
</evidence>
<evidence type="ECO:0000313" key="1">
    <source>
        <dbReference type="EMBL" id="KKL54072.1"/>
    </source>
</evidence>
<reference evidence="1" key="1">
    <citation type="journal article" date="2015" name="Nature">
        <title>Complex archaea that bridge the gap between prokaryotes and eukaryotes.</title>
        <authorList>
            <person name="Spang A."/>
            <person name="Saw J.H."/>
            <person name="Jorgensen S.L."/>
            <person name="Zaremba-Niedzwiedzka K."/>
            <person name="Martijn J."/>
            <person name="Lind A.E."/>
            <person name="van Eijk R."/>
            <person name="Schleper C."/>
            <person name="Guy L."/>
            <person name="Ettema T.J."/>
        </authorList>
    </citation>
    <scope>NUCLEOTIDE SEQUENCE</scope>
</reference>
<proteinExistence type="predicted"/>
<comment type="caution">
    <text evidence="1">The sequence shown here is derived from an EMBL/GenBank/DDBJ whole genome shotgun (WGS) entry which is preliminary data.</text>
</comment>
<organism evidence="1">
    <name type="scientific">marine sediment metagenome</name>
    <dbReference type="NCBI Taxonomy" id="412755"/>
    <lineage>
        <taxon>unclassified sequences</taxon>
        <taxon>metagenomes</taxon>
        <taxon>ecological metagenomes</taxon>
    </lineage>
</organism>
<accession>A0A0F9FSJ0</accession>
<dbReference type="AlphaFoldDB" id="A0A0F9FSJ0"/>
<protein>
    <recommendedName>
        <fullName evidence="2">HTH marR-type domain-containing protein</fullName>
    </recommendedName>
</protein>
<dbReference type="EMBL" id="LAZR01031330">
    <property type="protein sequence ID" value="KKL54072.1"/>
    <property type="molecule type" value="Genomic_DNA"/>
</dbReference>
<name>A0A0F9FSJ0_9ZZZZ</name>
<gene>
    <name evidence="1" type="ORF">LCGC14_2269110</name>
</gene>